<accession>A0AAE3VFK8</accession>
<proteinExistence type="predicted"/>
<dbReference type="GO" id="GO:0030313">
    <property type="term" value="C:cell envelope"/>
    <property type="evidence" value="ECO:0007669"/>
    <property type="project" value="UniProtKB-SubCell"/>
</dbReference>
<keyword evidence="4" id="KW-1185">Reference proteome</keyword>
<reference evidence="3" key="1">
    <citation type="submission" date="2023-07" db="EMBL/GenBank/DDBJ databases">
        <title>Genomic Encyclopedia of Type Strains, Phase IV (KMG-IV): sequencing the most valuable type-strain genomes for metagenomic binning, comparative biology and taxonomic classification.</title>
        <authorList>
            <person name="Goeker M."/>
        </authorList>
    </citation>
    <scope>NUCLEOTIDE SEQUENCE</scope>
    <source>
        <strain evidence="3">DSM 24202</strain>
    </source>
</reference>
<dbReference type="SUPFAM" id="SSF48230">
    <property type="entry name" value="Chondroitin AC/alginate lyase"/>
    <property type="match status" value="1"/>
</dbReference>
<dbReference type="Gene3D" id="1.50.10.100">
    <property type="entry name" value="Chondroitin AC/alginate lyase"/>
    <property type="match status" value="1"/>
</dbReference>
<dbReference type="GO" id="GO:0016829">
    <property type="term" value="F:lyase activity"/>
    <property type="evidence" value="ECO:0007669"/>
    <property type="project" value="InterPro"/>
</dbReference>
<dbReference type="Proteomes" id="UP001238163">
    <property type="component" value="Unassembled WGS sequence"/>
</dbReference>
<evidence type="ECO:0000256" key="1">
    <source>
        <dbReference type="ARBA" id="ARBA00004196"/>
    </source>
</evidence>
<dbReference type="EMBL" id="JAUSVL010000001">
    <property type="protein sequence ID" value="MDQ0289592.1"/>
    <property type="molecule type" value="Genomic_DNA"/>
</dbReference>
<organism evidence="3 4">
    <name type="scientific">Oligosphaera ethanolica</name>
    <dbReference type="NCBI Taxonomy" id="760260"/>
    <lineage>
        <taxon>Bacteria</taxon>
        <taxon>Pseudomonadati</taxon>
        <taxon>Lentisphaerota</taxon>
        <taxon>Oligosphaeria</taxon>
        <taxon>Oligosphaerales</taxon>
        <taxon>Oligosphaeraceae</taxon>
        <taxon>Oligosphaera</taxon>
    </lineage>
</organism>
<evidence type="ECO:0000259" key="2">
    <source>
        <dbReference type="Pfam" id="PF07940"/>
    </source>
</evidence>
<evidence type="ECO:0000313" key="3">
    <source>
        <dbReference type="EMBL" id="MDQ0289592.1"/>
    </source>
</evidence>
<dbReference type="RefSeq" id="WP_307261046.1">
    <property type="nucleotide sequence ID" value="NZ_JAUSVL010000001.1"/>
</dbReference>
<dbReference type="Gene3D" id="2.70.98.70">
    <property type="match status" value="1"/>
</dbReference>
<gene>
    <name evidence="3" type="ORF">J3R75_001699</name>
</gene>
<dbReference type="Pfam" id="PF07940">
    <property type="entry name" value="Hepar_II_III_C"/>
    <property type="match status" value="1"/>
</dbReference>
<name>A0AAE3VFK8_9BACT</name>
<dbReference type="InterPro" id="IPR012480">
    <property type="entry name" value="Hepar_II_III_C"/>
</dbReference>
<sequence>MTQRWLTAYFFAAFIVLGIAHGQEPPALSMDEFVVNDAHLQRVAAQSRLYQPSALLTLADYYRNDAGGQRAFRGLCAKTIRILRNGDYLPTANYSDDIYRVNPITLALVYFLTGHEHTGAFLHDNLLAVMAKPMPFWLHAERFPNTMATQTASLQSGSLLSRVVPALDFTRPLFSADEQQQIAAALREKGLLPGLRFCAGKNNNNWLAVIASGTHLAARLLQDDAAHERTLAVLQSYLDSTIEDDGSYGEGAQYLLYPVGELIGPAAAMTPAERDRVFRNTRLALAPDWLPYCYPFATFDKSNIRMLFHDGAQFAGTGTTELIFLAALTGSGRAVELNRRLGGTGDTNKWEYRVLTHDLTAPPAPRPLEDLPLVRAFANGDCYIRSGWSPGAQVMAMLSGGRTRVGFSHHRPYRNGIVLAAFGEYLLVNPGHSSYRGAMRREWDMLTRSGNTITIDGKNQLFPAKSQQPQHVAGEPRAVPLLTTAGEFVDVMASEAAGCYQPAMHSVRRTVIFVREAGYWLIWDRLRGADAHRYDSFWHVHNLDGHTELSAVAPNCWLLRRPLADMAIHCLSATPLATQINPGIMHRQYAYNPGGAGEGKPGSALELQVAPAEACTDWDLVTLLIPTPKDQPRDLNALLSDGRVTISGDGHAAQVALGDSGLDITINGRHELLAIPAAAPPTAPQAQ</sequence>
<comment type="caution">
    <text evidence="3">The sequence shown here is derived from an EMBL/GenBank/DDBJ whole genome shotgun (WGS) entry which is preliminary data.</text>
</comment>
<protein>
    <recommendedName>
        <fullName evidence="2">Heparinase II/III-like C-terminal domain-containing protein</fullName>
    </recommendedName>
</protein>
<comment type="subcellular location">
    <subcellularLocation>
        <location evidence="1">Cell envelope</location>
    </subcellularLocation>
</comment>
<dbReference type="InterPro" id="IPR008929">
    <property type="entry name" value="Chondroitin_lyas"/>
</dbReference>
<evidence type="ECO:0000313" key="4">
    <source>
        <dbReference type="Proteomes" id="UP001238163"/>
    </source>
</evidence>
<dbReference type="AlphaFoldDB" id="A0AAE3VFK8"/>
<feature type="domain" description="Heparinase II/III-like C-terminal" evidence="2">
    <location>
        <begin position="415"/>
        <end position="541"/>
    </location>
</feature>